<dbReference type="OrthoDB" id="5773092at2"/>
<keyword evidence="1" id="KW-0812">Transmembrane</keyword>
<feature type="transmembrane region" description="Helical" evidence="1">
    <location>
        <begin position="50"/>
        <end position="68"/>
    </location>
</feature>
<name>A0A411HEV9_9GAMM</name>
<keyword evidence="3" id="KW-1185">Reference proteome</keyword>
<dbReference type="KEGG" id="xbc:ELE36_00535"/>
<gene>
    <name evidence="2" type="ORF">ELE36_00535</name>
</gene>
<evidence type="ECO:0000313" key="3">
    <source>
        <dbReference type="Proteomes" id="UP000291562"/>
    </source>
</evidence>
<dbReference type="AlphaFoldDB" id="A0A411HEV9"/>
<dbReference type="Proteomes" id="UP000291562">
    <property type="component" value="Chromosome"/>
</dbReference>
<evidence type="ECO:0008006" key="4">
    <source>
        <dbReference type="Google" id="ProtNLM"/>
    </source>
</evidence>
<reference evidence="2 3" key="1">
    <citation type="submission" date="2019-01" db="EMBL/GenBank/DDBJ databases">
        <title>Pseudolysobacter antarctica gen. nov., sp. nov., isolated from Fildes Peninsula, Antarctica.</title>
        <authorList>
            <person name="Wei Z."/>
            <person name="Peng F."/>
        </authorList>
    </citation>
    <scope>NUCLEOTIDE SEQUENCE [LARGE SCALE GENOMIC DNA]</scope>
    <source>
        <strain evidence="2 3">AQ6-296</strain>
    </source>
</reference>
<evidence type="ECO:0000313" key="2">
    <source>
        <dbReference type="EMBL" id="QBB68984.1"/>
    </source>
</evidence>
<dbReference type="EMBL" id="CP035704">
    <property type="protein sequence ID" value="QBB68984.1"/>
    <property type="molecule type" value="Genomic_DNA"/>
</dbReference>
<proteinExistence type="predicted"/>
<keyword evidence="1" id="KW-0472">Membrane</keyword>
<feature type="transmembrane region" description="Helical" evidence="1">
    <location>
        <begin position="7"/>
        <end position="26"/>
    </location>
</feature>
<dbReference type="RefSeq" id="WP_129831235.1">
    <property type="nucleotide sequence ID" value="NZ_CP035704.1"/>
</dbReference>
<evidence type="ECO:0000256" key="1">
    <source>
        <dbReference type="SAM" id="Phobius"/>
    </source>
</evidence>
<sequence>MNTTRIIAIVLIIGGALGLIYGSFSYTRDTTPVKLGPVELSVKKQETVNVPMWAGVGAIVVGGLLLGFGSKRT</sequence>
<keyword evidence="1" id="KW-1133">Transmembrane helix</keyword>
<accession>A0A411HEV9</accession>
<organism evidence="2 3">
    <name type="scientific">Pseudolysobacter antarcticus</name>
    <dbReference type="NCBI Taxonomy" id="2511995"/>
    <lineage>
        <taxon>Bacteria</taxon>
        <taxon>Pseudomonadati</taxon>
        <taxon>Pseudomonadota</taxon>
        <taxon>Gammaproteobacteria</taxon>
        <taxon>Lysobacterales</taxon>
        <taxon>Rhodanobacteraceae</taxon>
        <taxon>Pseudolysobacter</taxon>
    </lineage>
</organism>
<protein>
    <recommendedName>
        <fullName evidence="4">DUF3185 domain-containing protein</fullName>
    </recommendedName>
</protein>